<dbReference type="PROSITE" id="PS50172">
    <property type="entry name" value="BRCT"/>
    <property type="match status" value="2"/>
</dbReference>
<feature type="domain" description="BRCT" evidence="5">
    <location>
        <begin position="414"/>
        <end position="501"/>
    </location>
</feature>
<feature type="compositionally biased region" description="Polar residues" evidence="4">
    <location>
        <begin position="47"/>
        <end position="69"/>
    </location>
</feature>
<dbReference type="EMBL" id="JAKCXM010000037">
    <property type="protein sequence ID" value="KAJ0406037.1"/>
    <property type="molecule type" value="Genomic_DNA"/>
</dbReference>
<evidence type="ECO:0000256" key="1">
    <source>
        <dbReference type="ARBA" id="ARBA00004123"/>
    </source>
</evidence>
<dbReference type="GO" id="GO:0006974">
    <property type="term" value="P:DNA damage response"/>
    <property type="evidence" value="ECO:0007669"/>
    <property type="project" value="UniProtKB-KW"/>
</dbReference>
<dbReference type="InterPro" id="IPR051579">
    <property type="entry name" value="DDR_Transcriptional_Reg"/>
</dbReference>
<feature type="domain" description="BRCT" evidence="5">
    <location>
        <begin position="306"/>
        <end position="380"/>
    </location>
</feature>
<feature type="region of interest" description="Disordered" evidence="4">
    <location>
        <begin position="137"/>
        <end position="198"/>
    </location>
</feature>
<dbReference type="Pfam" id="PF16770">
    <property type="entry name" value="RTT107_BRCT_5"/>
    <property type="match status" value="1"/>
</dbReference>
<evidence type="ECO:0000313" key="6">
    <source>
        <dbReference type="EMBL" id="KAJ0406037.1"/>
    </source>
</evidence>
<dbReference type="PANTHER" id="PTHR23196">
    <property type="entry name" value="PAX TRANSCRIPTION ACTIVATION DOMAIN INTERACTING PROTEIN"/>
    <property type="match status" value="1"/>
</dbReference>
<comment type="caution">
    <text evidence="6">The sequence shown here is derived from an EMBL/GenBank/DDBJ whole genome shotgun (WGS) entry which is preliminary data.</text>
</comment>
<gene>
    <name evidence="6" type="ORF">P43SY_010093</name>
</gene>
<dbReference type="SUPFAM" id="SSF52113">
    <property type="entry name" value="BRCT domain"/>
    <property type="match status" value="1"/>
</dbReference>
<keyword evidence="3" id="KW-0539">Nucleus</keyword>
<accession>A0AAD5LMB9</accession>
<proteinExistence type="predicted"/>
<dbReference type="InterPro" id="IPR036420">
    <property type="entry name" value="BRCT_dom_sf"/>
</dbReference>
<feature type="region of interest" description="Disordered" evidence="4">
    <location>
        <begin position="509"/>
        <end position="528"/>
    </location>
</feature>
<feature type="compositionally biased region" description="Low complexity" evidence="4">
    <location>
        <begin position="70"/>
        <end position="83"/>
    </location>
</feature>
<dbReference type="Proteomes" id="UP001209570">
    <property type="component" value="Unassembled WGS sequence"/>
</dbReference>
<protein>
    <recommendedName>
        <fullName evidence="5">BRCT domain-containing protein</fullName>
    </recommendedName>
</protein>
<dbReference type="CDD" id="cd18432">
    <property type="entry name" value="BRCT_PAXIP1_rpt6_like"/>
    <property type="match status" value="1"/>
</dbReference>
<feature type="region of interest" description="Disordered" evidence="4">
    <location>
        <begin position="1"/>
        <end position="83"/>
    </location>
</feature>
<keyword evidence="7" id="KW-1185">Reference proteome</keyword>
<evidence type="ECO:0000256" key="4">
    <source>
        <dbReference type="SAM" id="MobiDB-lite"/>
    </source>
</evidence>
<feature type="region of interest" description="Disordered" evidence="4">
    <location>
        <begin position="210"/>
        <end position="295"/>
    </location>
</feature>
<dbReference type="PANTHER" id="PTHR23196:SF1">
    <property type="entry name" value="PAX-INTERACTING PROTEIN 1"/>
    <property type="match status" value="1"/>
</dbReference>
<organism evidence="6 7">
    <name type="scientific">Pythium insidiosum</name>
    <name type="common">Pythiosis disease agent</name>
    <dbReference type="NCBI Taxonomy" id="114742"/>
    <lineage>
        <taxon>Eukaryota</taxon>
        <taxon>Sar</taxon>
        <taxon>Stramenopiles</taxon>
        <taxon>Oomycota</taxon>
        <taxon>Peronosporomycetes</taxon>
        <taxon>Pythiales</taxon>
        <taxon>Pythiaceae</taxon>
        <taxon>Pythium</taxon>
    </lineage>
</organism>
<reference evidence="6" key="1">
    <citation type="submission" date="2021-12" db="EMBL/GenBank/DDBJ databases">
        <title>Prjna785345.</title>
        <authorList>
            <person name="Rujirawat T."/>
            <person name="Krajaejun T."/>
        </authorList>
    </citation>
    <scope>NUCLEOTIDE SEQUENCE</scope>
    <source>
        <strain evidence="6">Pi057C3</strain>
    </source>
</reference>
<feature type="compositionally biased region" description="Basic and acidic residues" evidence="4">
    <location>
        <begin position="141"/>
        <end position="151"/>
    </location>
</feature>
<dbReference type="InterPro" id="IPR001357">
    <property type="entry name" value="BRCT_dom"/>
</dbReference>
<dbReference type="AlphaFoldDB" id="A0AAD5LMB9"/>
<dbReference type="SMART" id="SM00292">
    <property type="entry name" value="BRCT"/>
    <property type="match status" value="2"/>
</dbReference>
<comment type="subcellular location">
    <subcellularLocation>
        <location evidence="1">Nucleus</location>
    </subcellularLocation>
</comment>
<dbReference type="Gene3D" id="3.40.50.10190">
    <property type="entry name" value="BRCT domain"/>
    <property type="match status" value="2"/>
</dbReference>
<evidence type="ECO:0000259" key="5">
    <source>
        <dbReference type="PROSITE" id="PS50172"/>
    </source>
</evidence>
<name>A0AAD5LMB9_PYTIN</name>
<dbReference type="GO" id="GO:0005634">
    <property type="term" value="C:nucleus"/>
    <property type="evidence" value="ECO:0007669"/>
    <property type="project" value="UniProtKB-SubCell"/>
</dbReference>
<evidence type="ECO:0000256" key="3">
    <source>
        <dbReference type="ARBA" id="ARBA00023242"/>
    </source>
</evidence>
<sequence>MATPVQFVRAFDASDDAADDGVATPKGFQDTPDQWYHAGHRKRGLSNVATQRDSEATQPQSVATQPQSIATAPDSAAPPSDVAAPTFVYAMGSLGDNAAPQVEEVDEDETQIMMTLSQDREALRLAARRIKEEELQLSLAHQEKSSKRLESIEEEPPVHASDAESDLSDDMLGQDGDINGLSSIAATFQQQEAEDKASWMKKAPVYVSKPRGLFQISPPPSVEGGIGDDSSGAETEVDEEPAPARTDGESAAMRTPEKAARASTPVSSSRKRRLTMTSSTSPPPAAEQAAEQADVEPIKSAARHQELRVMFTGLDGTIPKLRDKVKRIANAVQEDDDVEKVTHLVAPRNQLKRTVKLLCGISCCDHIVDERWLDESARAGVAASEIVHCLKDTAAESKWDFSLFRTMYEVPKDKRRTLFAGLQFFITSHKSVLPPVKELVRIVECAGGSAETKGAATAEHVVITTDTAMALASVRKAVAHADPQRIFTPEFVLSSILRQRLDLASNRVGGASEDNATTSMRAKKRTRR</sequence>
<evidence type="ECO:0000256" key="2">
    <source>
        <dbReference type="ARBA" id="ARBA00022763"/>
    </source>
</evidence>
<dbReference type="Pfam" id="PF16589">
    <property type="entry name" value="BRCT_2"/>
    <property type="match status" value="1"/>
</dbReference>
<evidence type="ECO:0000313" key="7">
    <source>
        <dbReference type="Proteomes" id="UP001209570"/>
    </source>
</evidence>
<keyword evidence="2" id="KW-0227">DNA damage</keyword>
<feature type="compositionally biased region" description="Polar residues" evidence="4">
    <location>
        <begin position="180"/>
        <end position="191"/>
    </location>
</feature>